<gene>
    <name evidence="4" type="ORF">A2358_01320</name>
</gene>
<proteinExistence type="predicted"/>
<dbReference type="InterPro" id="IPR001034">
    <property type="entry name" value="DeoR_HTH"/>
</dbReference>
<evidence type="ECO:0000313" key="5">
    <source>
        <dbReference type="Proteomes" id="UP000178650"/>
    </source>
</evidence>
<accession>A0A1G2IXM4</accession>
<feature type="domain" description="HTH deoR-type" evidence="3">
    <location>
        <begin position="109"/>
        <end position="155"/>
    </location>
</feature>
<dbReference type="SUPFAM" id="SSF46785">
    <property type="entry name" value="Winged helix' DNA-binding domain"/>
    <property type="match status" value="1"/>
</dbReference>
<comment type="caution">
    <text evidence="4">The sequence shown here is derived from an EMBL/GenBank/DDBJ whole genome shotgun (WGS) entry which is preliminary data.</text>
</comment>
<protein>
    <recommendedName>
        <fullName evidence="3">HTH deoR-type domain-containing protein</fullName>
    </recommendedName>
</protein>
<reference evidence="4 5" key="1">
    <citation type="journal article" date="2016" name="Nat. Commun.">
        <title>Thousands of microbial genomes shed light on interconnected biogeochemical processes in an aquifer system.</title>
        <authorList>
            <person name="Anantharaman K."/>
            <person name="Brown C.T."/>
            <person name="Hug L.A."/>
            <person name="Sharon I."/>
            <person name="Castelle C.J."/>
            <person name="Probst A.J."/>
            <person name="Thomas B.C."/>
            <person name="Singh A."/>
            <person name="Wilkins M.J."/>
            <person name="Karaoz U."/>
            <person name="Brodie E.L."/>
            <person name="Williams K.H."/>
            <person name="Hubbard S.S."/>
            <person name="Banfield J.F."/>
        </authorList>
    </citation>
    <scope>NUCLEOTIDE SEQUENCE [LARGE SCALE GENOMIC DNA]</scope>
</reference>
<dbReference type="Pfam" id="PF08220">
    <property type="entry name" value="HTH_DeoR"/>
    <property type="match status" value="1"/>
</dbReference>
<evidence type="ECO:0000256" key="1">
    <source>
        <dbReference type="ARBA" id="ARBA00023015"/>
    </source>
</evidence>
<evidence type="ECO:0000259" key="3">
    <source>
        <dbReference type="Pfam" id="PF08220"/>
    </source>
</evidence>
<sequence length="170" mass="19861">MEDKEDKIVKLTNAVYNLLEFFPQDPLKIKIKDKALAILENPNFKDVDIILNYLKIAKFQGWLNSVNYLIIVGEYEKLAVGLRHCEERSDEAIQSVRLARNDGDKLTPRQTKILEFLRKNKKAQVMDLQVVLPNITKRTIRRDLDELLKIGQIERDGTFNQIVYKIKVSY</sequence>
<evidence type="ECO:0000313" key="4">
    <source>
        <dbReference type="EMBL" id="OGZ79586.1"/>
    </source>
</evidence>
<keyword evidence="2" id="KW-0804">Transcription</keyword>
<dbReference type="Gene3D" id="1.10.10.10">
    <property type="entry name" value="Winged helix-like DNA-binding domain superfamily/Winged helix DNA-binding domain"/>
    <property type="match status" value="1"/>
</dbReference>
<dbReference type="AlphaFoldDB" id="A0A1G2IXM4"/>
<name>A0A1G2IXM4_9BACT</name>
<evidence type="ECO:0000256" key="2">
    <source>
        <dbReference type="ARBA" id="ARBA00023163"/>
    </source>
</evidence>
<dbReference type="InterPro" id="IPR036388">
    <property type="entry name" value="WH-like_DNA-bd_sf"/>
</dbReference>
<dbReference type="GO" id="GO:0003700">
    <property type="term" value="F:DNA-binding transcription factor activity"/>
    <property type="evidence" value="ECO:0007669"/>
    <property type="project" value="InterPro"/>
</dbReference>
<dbReference type="InterPro" id="IPR036390">
    <property type="entry name" value="WH_DNA-bd_sf"/>
</dbReference>
<keyword evidence="1" id="KW-0805">Transcription regulation</keyword>
<dbReference type="Proteomes" id="UP000178650">
    <property type="component" value="Unassembled WGS sequence"/>
</dbReference>
<dbReference type="STRING" id="1802223.A2358_01320"/>
<organism evidence="4 5">
    <name type="scientific">Candidatus Staskawiczbacteria bacterium RIFOXYB1_FULL_37_44</name>
    <dbReference type="NCBI Taxonomy" id="1802223"/>
    <lineage>
        <taxon>Bacteria</taxon>
        <taxon>Candidatus Staskawicziibacteriota</taxon>
    </lineage>
</organism>
<dbReference type="EMBL" id="MHPJ01000001">
    <property type="protein sequence ID" value="OGZ79586.1"/>
    <property type="molecule type" value="Genomic_DNA"/>
</dbReference>